<dbReference type="OrthoDB" id="5086500at2759"/>
<reference evidence="3" key="1">
    <citation type="journal article" date="2015" name="PLoS Genet.">
        <title>The dynamic genome and transcriptome of the human fungal pathogen Blastomyces and close relative Emmonsia.</title>
        <authorList>
            <person name="Munoz J.F."/>
            <person name="Gauthier G.M."/>
            <person name="Desjardins C.A."/>
            <person name="Gallo J.E."/>
            <person name="Holder J."/>
            <person name="Sullivan T.D."/>
            <person name="Marty A.J."/>
            <person name="Carmen J.C."/>
            <person name="Chen Z."/>
            <person name="Ding L."/>
            <person name="Gujja S."/>
            <person name="Magrini V."/>
            <person name="Misas E."/>
            <person name="Mitreva M."/>
            <person name="Priest M."/>
            <person name="Saif S."/>
            <person name="Whiston E.A."/>
            <person name="Young S."/>
            <person name="Zeng Q."/>
            <person name="Goldman W.E."/>
            <person name="Mardis E.R."/>
            <person name="Taylor J.W."/>
            <person name="McEwen J.G."/>
            <person name="Clay O.K."/>
            <person name="Klein B.S."/>
            <person name="Cuomo C.A."/>
        </authorList>
    </citation>
    <scope>NUCLEOTIDE SEQUENCE [LARGE SCALE GENOMIC DNA]</scope>
    <source>
        <strain evidence="3">UAMH 3008</strain>
    </source>
</reference>
<dbReference type="PANTHER" id="PTHR34414">
    <property type="entry name" value="HET DOMAIN-CONTAINING PROTEIN-RELATED"/>
    <property type="match status" value="1"/>
</dbReference>
<dbReference type="EMBL" id="LCZI01000311">
    <property type="protein sequence ID" value="KKZ67174.1"/>
    <property type="molecule type" value="Genomic_DNA"/>
</dbReference>
<dbReference type="InterPro" id="IPR046536">
    <property type="entry name" value="DUF6601"/>
</dbReference>
<keyword evidence="1" id="KW-1133">Transmembrane helix</keyword>
<keyword evidence="1" id="KW-0812">Transmembrane</keyword>
<dbReference type="Pfam" id="PF20246">
    <property type="entry name" value="DUF6601"/>
    <property type="match status" value="1"/>
</dbReference>
<accession>A0A0G2J5Z4</accession>
<dbReference type="AlphaFoldDB" id="A0A0G2J5Z4"/>
<protein>
    <submittedName>
        <fullName evidence="2">Uncharacterized protein</fullName>
    </submittedName>
</protein>
<proteinExistence type="predicted"/>
<dbReference type="PANTHER" id="PTHR34414:SF1">
    <property type="entry name" value="SUBTILISIN-LIKE SERINE PROTEASE"/>
    <property type="match status" value="1"/>
</dbReference>
<evidence type="ECO:0000313" key="3">
    <source>
        <dbReference type="Proteomes" id="UP000034164"/>
    </source>
</evidence>
<sequence length="325" mass="38206">MTHAQPFSKKLLPPFSAARTLFDSAQVLRPAAVTVENQLLLCADEPTRYLDVELRTPKLDRIYEYLWQAGLPRPARALHRQKLMNRTILITENPDEHLVWRESEIFIKPIPEFLLSYESWDRELSQDEQLHQCACGFLLSYSWLICHRSDFRIAKEVGLMPSEVEWVQWTSLIEEFLTQIDLQTLQQVSKRYRYGELRLSRLHSIYRFMPSMFSINNLVRGYTSRSTWYRAFFKHNFAWLLAVFVYVTVILSAMQVGLATEKLARNRHFHDVSYGFAVMSIVIVALSILVIAILWALLFWYHVYSTRQYIKNTEAMRAKQAESKG</sequence>
<evidence type="ECO:0000313" key="2">
    <source>
        <dbReference type="EMBL" id="KKZ67174.1"/>
    </source>
</evidence>
<comment type="caution">
    <text evidence="2">The sequence shown here is derived from an EMBL/GenBank/DDBJ whole genome shotgun (WGS) entry which is preliminary data.</text>
</comment>
<feature type="transmembrane region" description="Helical" evidence="1">
    <location>
        <begin position="276"/>
        <end position="301"/>
    </location>
</feature>
<dbReference type="Proteomes" id="UP000034164">
    <property type="component" value="Unassembled WGS sequence"/>
</dbReference>
<evidence type="ECO:0000256" key="1">
    <source>
        <dbReference type="SAM" id="Phobius"/>
    </source>
</evidence>
<keyword evidence="1" id="KW-0472">Membrane</keyword>
<gene>
    <name evidence="2" type="ORF">EMCG_07119</name>
</gene>
<organism evidence="2 3">
    <name type="scientific">[Emmonsia] crescens</name>
    <dbReference type="NCBI Taxonomy" id="73230"/>
    <lineage>
        <taxon>Eukaryota</taxon>
        <taxon>Fungi</taxon>
        <taxon>Dikarya</taxon>
        <taxon>Ascomycota</taxon>
        <taxon>Pezizomycotina</taxon>
        <taxon>Eurotiomycetes</taxon>
        <taxon>Eurotiomycetidae</taxon>
        <taxon>Onygenales</taxon>
        <taxon>Ajellomycetaceae</taxon>
        <taxon>Emergomyces</taxon>
    </lineage>
</organism>
<feature type="transmembrane region" description="Helical" evidence="1">
    <location>
        <begin position="237"/>
        <end position="256"/>
    </location>
</feature>
<dbReference type="VEuPathDB" id="FungiDB:EMCG_07119"/>
<name>A0A0G2J5Z4_9EURO</name>